<name>A0A9J6B3B1_SOLCO</name>
<protein>
    <submittedName>
        <fullName evidence="1">Uncharacterized protein</fullName>
    </submittedName>
</protein>
<gene>
    <name evidence="1" type="ORF">H5410_002816</name>
</gene>
<reference evidence="1 2" key="1">
    <citation type="submission" date="2020-09" db="EMBL/GenBank/DDBJ databases">
        <title>De no assembly of potato wild relative species, Solanum commersonii.</title>
        <authorList>
            <person name="Cho K."/>
        </authorList>
    </citation>
    <scope>NUCLEOTIDE SEQUENCE [LARGE SCALE GENOMIC DNA]</scope>
    <source>
        <strain evidence="1">LZ3.2</strain>
        <tissue evidence="1">Leaf</tissue>
    </source>
</reference>
<evidence type="ECO:0000313" key="2">
    <source>
        <dbReference type="Proteomes" id="UP000824120"/>
    </source>
</evidence>
<evidence type="ECO:0000313" key="1">
    <source>
        <dbReference type="EMBL" id="KAG5631099.1"/>
    </source>
</evidence>
<proteinExistence type="predicted"/>
<comment type="caution">
    <text evidence="1">The sequence shown here is derived from an EMBL/GenBank/DDBJ whole genome shotgun (WGS) entry which is preliminary data.</text>
</comment>
<organism evidence="1 2">
    <name type="scientific">Solanum commersonii</name>
    <name type="common">Commerson's wild potato</name>
    <name type="synonym">Commerson's nightshade</name>
    <dbReference type="NCBI Taxonomy" id="4109"/>
    <lineage>
        <taxon>Eukaryota</taxon>
        <taxon>Viridiplantae</taxon>
        <taxon>Streptophyta</taxon>
        <taxon>Embryophyta</taxon>
        <taxon>Tracheophyta</taxon>
        <taxon>Spermatophyta</taxon>
        <taxon>Magnoliopsida</taxon>
        <taxon>eudicotyledons</taxon>
        <taxon>Gunneridae</taxon>
        <taxon>Pentapetalae</taxon>
        <taxon>asterids</taxon>
        <taxon>lamiids</taxon>
        <taxon>Solanales</taxon>
        <taxon>Solanaceae</taxon>
        <taxon>Solanoideae</taxon>
        <taxon>Solaneae</taxon>
        <taxon>Solanum</taxon>
    </lineage>
</organism>
<dbReference type="EMBL" id="JACXVP010000001">
    <property type="protein sequence ID" value="KAG5631099.1"/>
    <property type="molecule type" value="Genomic_DNA"/>
</dbReference>
<accession>A0A9J6B3B1</accession>
<dbReference type="AlphaFoldDB" id="A0A9J6B3B1"/>
<dbReference type="Proteomes" id="UP000824120">
    <property type="component" value="Chromosome 1"/>
</dbReference>
<sequence length="113" mass="12667">MQRSLSQRRTQCMLSIIGLPIFSNQQLFQLTQDVKGPFKACNGPECKAFSHSELLGDIVLLRGTHTGTLGEVKASRRLTECLGDPRAFFSSSFQLFCFFLLNSVHVLPQIPYT</sequence>
<keyword evidence="2" id="KW-1185">Reference proteome</keyword>